<keyword evidence="9" id="KW-0378">Hydrolase</keyword>
<comment type="similarity">
    <text evidence="4 14">Belongs to the peptidase M24B family.</text>
</comment>
<dbReference type="GO" id="GO:0070006">
    <property type="term" value="F:metalloaminopeptidase activity"/>
    <property type="evidence" value="ECO:0007669"/>
    <property type="project" value="InterPro"/>
</dbReference>
<organism evidence="16 17">
    <name type="scientific">Pyronema omphalodes (strain CBS 100304)</name>
    <name type="common">Pyronema confluens</name>
    <dbReference type="NCBI Taxonomy" id="1076935"/>
    <lineage>
        <taxon>Eukaryota</taxon>
        <taxon>Fungi</taxon>
        <taxon>Dikarya</taxon>
        <taxon>Ascomycota</taxon>
        <taxon>Pezizomycotina</taxon>
        <taxon>Pezizomycetes</taxon>
        <taxon>Pezizales</taxon>
        <taxon>Pyronemataceae</taxon>
        <taxon>Pyronema</taxon>
    </lineage>
</organism>
<dbReference type="SMART" id="SM01011">
    <property type="entry name" value="AMP_N"/>
    <property type="match status" value="1"/>
</dbReference>
<comment type="cofactor">
    <cofactor evidence="2">
        <name>Mn(2+)</name>
        <dbReference type="ChEBI" id="CHEBI:29035"/>
    </cofactor>
</comment>
<evidence type="ECO:0000256" key="5">
    <source>
        <dbReference type="ARBA" id="ARBA00012574"/>
    </source>
</evidence>
<evidence type="ECO:0000256" key="11">
    <source>
        <dbReference type="ARBA" id="ARBA00023211"/>
    </source>
</evidence>
<dbReference type="AlphaFoldDB" id="U4L159"/>
<reference evidence="16 17" key="1">
    <citation type="journal article" date="2013" name="PLoS Genet.">
        <title>The genome and development-dependent transcriptomes of Pyronema confluens: a window into fungal evolution.</title>
        <authorList>
            <person name="Traeger S."/>
            <person name="Altegoer F."/>
            <person name="Freitag M."/>
            <person name="Gabaldon T."/>
            <person name="Kempken F."/>
            <person name="Kumar A."/>
            <person name="Marcet-Houben M."/>
            <person name="Poggeler S."/>
            <person name="Stajich J.E."/>
            <person name="Nowrousian M."/>
        </authorList>
    </citation>
    <scope>NUCLEOTIDE SEQUENCE [LARGE SCALE GENOMIC DNA]</scope>
    <source>
        <strain evidence="17">CBS 100304</strain>
        <tissue evidence="16">Vegetative mycelium</tissue>
    </source>
</reference>
<keyword evidence="7" id="KW-0645">Protease</keyword>
<dbReference type="InterPro" id="IPR036005">
    <property type="entry name" value="Creatinase/aminopeptidase-like"/>
</dbReference>
<comment type="catalytic activity">
    <reaction evidence="1">
        <text>Release of any N-terminal amino acid, including proline, that is linked to proline, even from a dipeptide or tripeptide.</text>
        <dbReference type="EC" id="3.4.11.9"/>
    </reaction>
</comment>
<evidence type="ECO:0000256" key="8">
    <source>
        <dbReference type="ARBA" id="ARBA00022723"/>
    </source>
</evidence>
<keyword evidence="17" id="KW-1185">Reference proteome</keyword>
<evidence type="ECO:0000256" key="1">
    <source>
        <dbReference type="ARBA" id="ARBA00001424"/>
    </source>
</evidence>
<accession>U4L159</accession>
<dbReference type="Gene3D" id="3.40.350.10">
    <property type="entry name" value="Creatinase/prolidase N-terminal domain"/>
    <property type="match status" value="1"/>
</dbReference>
<dbReference type="Proteomes" id="UP000018144">
    <property type="component" value="Unassembled WGS sequence"/>
</dbReference>
<evidence type="ECO:0000256" key="6">
    <source>
        <dbReference type="ARBA" id="ARBA00022438"/>
    </source>
</evidence>
<dbReference type="SUPFAM" id="SSF53092">
    <property type="entry name" value="Creatinase/prolidase N-terminal domain"/>
    <property type="match status" value="1"/>
</dbReference>
<dbReference type="EMBL" id="HF935386">
    <property type="protein sequence ID" value="CCX08008.1"/>
    <property type="molecule type" value="Genomic_DNA"/>
</dbReference>
<dbReference type="Gene3D" id="3.90.230.10">
    <property type="entry name" value="Creatinase/methionine aminopeptidase superfamily"/>
    <property type="match status" value="1"/>
</dbReference>
<evidence type="ECO:0000256" key="3">
    <source>
        <dbReference type="ARBA" id="ARBA00002443"/>
    </source>
</evidence>
<keyword evidence="10" id="KW-0482">Metalloprotease</keyword>
<dbReference type="Pfam" id="PF05195">
    <property type="entry name" value="AMP_N"/>
    <property type="match status" value="1"/>
</dbReference>
<evidence type="ECO:0000313" key="16">
    <source>
        <dbReference type="EMBL" id="CCX08008.1"/>
    </source>
</evidence>
<dbReference type="EC" id="3.4.11.9" evidence="5"/>
<evidence type="ECO:0000256" key="9">
    <source>
        <dbReference type="ARBA" id="ARBA00022801"/>
    </source>
</evidence>
<evidence type="ECO:0000259" key="15">
    <source>
        <dbReference type="SMART" id="SM01011"/>
    </source>
</evidence>
<evidence type="ECO:0000256" key="12">
    <source>
        <dbReference type="ARBA" id="ARBA00030849"/>
    </source>
</evidence>
<keyword evidence="8 14" id="KW-0479">Metal-binding</keyword>
<dbReference type="InterPro" id="IPR007865">
    <property type="entry name" value="Aminopep_P_N"/>
</dbReference>
<dbReference type="InterPro" id="IPR001131">
    <property type="entry name" value="Peptidase_M24B_aminopep-P_CS"/>
</dbReference>
<evidence type="ECO:0000256" key="13">
    <source>
        <dbReference type="ARBA" id="ARBA00032413"/>
    </source>
</evidence>
<dbReference type="InterPro" id="IPR029149">
    <property type="entry name" value="Creatin/AminoP/Spt16_N"/>
</dbReference>
<dbReference type="GO" id="GO:0030145">
    <property type="term" value="F:manganese ion binding"/>
    <property type="evidence" value="ECO:0007669"/>
    <property type="project" value="InterPro"/>
</dbReference>
<dbReference type="PANTHER" id="PTHR43226:SF3">
    <property type="entry name" value="XAA-PRO AMINOPEPTIDASE AN0832-RELATED"/>
    <property type="match status" value="1"/>
</dbReference>
<keyword evidence="11" id="KW-0464">Manganese</keyword>
<dbReference type="SUPFAM" id="SSF55920">
    <property type="entry name" value="Creatinase/aminopeptidase"/>
    <property type="match status" value="1"/>
</dbReference>
<dbReference type="eggNOG" id="KOG2737">
    <property type="taxonomic scope" value="Eukaryota"/>
</dbReference>
<evidence type="ECO:0000256" key="10">
    <source>
        <dbReference type="ARBA" id="ARBA00023049"/>
    </source>
</evidence>
<dbReference type="GO" id="GO:0006508">
    <property type="term" value="P:proteolysis"/>
    <property type="evidence" value="ECO:0007669"/>
    <property type="project" value="UniProtKB-KW"/>
</dbReference>
<name>U4L159_PYROM</name>
<sequence>MTVIRTHEPTSQLYRGAVSMSINLALQTGTQKYPAKHNCRLVASLLPRHSSALIYLPSAVSRNYENSDQTRPFRQRRDFQYLTGCSLPDCSVAYDVQTDLLTLFIPPLNPKTVLWSGLPMSPEEAKKKYDVDRVLTTFDELEFLDSWRREEWRCNATIYSWPNVLPFENVDTTCLPAAVGACRVIKTPQEIALIRKANEVTTAAHIKILKNLPWATNEADLEGVYIAECIKNFAKNQAYEPIVGCGTNAAILHYTKNDTPIDKSNLLLVDAGAEWEGYAADVTRTFPISGHWTKEQKQIHDIVEKMQEECIKRCVPGTDFRGLYDLAHKIGTEGLIELGILKGDLETVLRLGTSKAFFPHGLGHMVGLDVHDVDSASLKARNLTGASAISKHLPVKRCESGIEAPRRINRVAPRGLEPGMVVTIEPGIYFQRFIIEPYLKSPVHGEVIDKEVLEKFWAVGGVRIEDDILITREGNENLTTTPKGEEMLKIIREAWKVKEKEDKEMAEREAERHF</sequence>
<evidence type="ECO:0000256" key="4">
    <source>
        <dbReference type="ARBA" id="ARBA00008766"/>
    </source>
</evidence>
<dbReference type="PROSITE" id="PS00491">
    <property type="entry name" value="PROLINE_PEPTIDASE"/>
    <property type="match status" value="1"/>
</dbReference>
<dbReference type="InterPro" id="IPR000994">
    <property type="entry name" value="Pept_M24"/>
</dbReference>
<proteinExistence type="inferred from homology"/>
<evidence type="ECO:0000313" key="17">
    <source>
        <dbReference type="Proteomes" id="UP000018144"/>
    </source>
</evidence>
<evidence type="ECO:0000256" key="14">
    <source>
        <dbReference type="RuleBase" id="RU000590"/>
    </source>
</evidence>
<keyword evidence="6 16" id="KW-0031">Aminopeptidase</keyword>
<dbReference type="InterPro" id="IPR052433">
    <property type="entry name" value="X-Pro_dipept-like"/>
</dbReference>
<comment type="function">
    <text evidence="3">Catalyzes the removal of a penultimate prolyl residue from the N-termini of peptides.</text>
</comment>
<gene>
    <name evidence="16" type="ORF">PCON_07597</name>
</gene>
<dbReference type="STRING" id="1076935.U4L159"/>
<dbReference type="OMA" id="HDIDMAN"/>
<evidence type="ECO:0000256" key="7">
    <source>
        <dbReference type="ARBA" id="ARBA00022670"/>
    </source>
</evidence>
<evidence type="ECO:0000256" key="2">
    <source>
        <dbReference type="ARBA" id="ARBA00001936"/>
    </source>
</evidence>
<dbReference type="CDD" id="cd01087">
    <property type="entry name" value="Prolidase"/>
    <property type="match status" value="1"/>
</dbReference>
<dbReference type="PANTHER" id="PTHR43226">
    <property type="entry name" value="XAA-PRO AMINOPEPTIDASE 3"/>
    <property type="match status" value="1"/>
</dbReference>
<dbReference type="Pfam" id="PF00557">
    <property type="entry name" value="Peptidase_M24"/>
    <property type="match status" value="1"/>
</dbReference>
<dbReference type="OrthoDB" id="10261878at2759"/>
<feature type="domain" description="Aminopeptidase P N-terminal" evidence="15">
    <location>
        <begin position="33"/>
        <end position="149"/>
    </location>
</feature>
<protein>
    <recommendedName>
        <fullName evidence="5">Xaa-Pro aminopeptidase</fullName>
        <ecNumber evidence="5">3.4.11.9</ecNumber>
    </recommendedName>
    <alternativeName>
        <fullName evidence="12">Aminoacylproline aminopeptidase</fullName>
    </alternativeName>
    <alternativeName>
        <fullName evidence="13">Prolidase</fullName>
    </alternativeName>
</protein>